<organism evidence="8 9">
    <name type="scientific">Aquisalimonas asiatica</name>
    <dbReference type="NCBI Taxonomy" id="406100"/>
    <lineage>
        <taxon>Bacteria</taxon>
        <taxon>Pseudomonadati</taxon>
        <taxon>Pseudomonadota</taxon>
        <taxon>Gammaproteobacteria</taxon>
        <taxon>Chromatiales</taxon>
        <taxon>Ectothiorhodospiraceae</taxon>
        <taxon>Aquisalimonas</taxon>
    </lineage>
</organism>
<evidence type="ECO:0000256" key="7">
    <source>
        <dbReference type="SAM" id="Phobius"/>
    </source>
</evidence>
<protein>
    <submittedName>
        <fullName evidence="8">Multicomponent Na+:H+ antiporter subunit E</fullName>
    </submittedName>
</protein>
<keyword evidence="9" id="KW-1185">Reference proteome</keyword>
<evidence type="ECO:0000256" key="6">
    <source>
        <dbReference type="ARBA" id="ARBA00023136"/>
    </source>
</evidence>
<dbReference type="RefSeq" id="WP_091642420.1">
    <property type="nucleotide sequence ID" value="NZ_FOEG01000003.1"/>
</dbReference>
<evidence type="ECO:0000256" key="1">
    <source>
        <dbReference type="ARBA" id="ARBA00004651"/>
    </source>
</evidence>
<evidence type="ECO:0000313" key="8">
    <source>
        <dbReference type="EMBL" id="SEO81830.1"/>
    </source>
</evidence>
<accession>A0A1H8SSU7</accession>
<dbReference type="STRING" id="406100.SAMN04488052_103181"/>
<dbReference type="Proteomes" id="UP000199657">
    <property type="component" value="Unassembled WGS sequence"/>
</dbReference>
<dbReference type="Pfam" id="PF01899">
    <property type="entry name" value="MNHE"/>
    <property type="match status" value="1"/>
</dbReference>
<evidence type="ECO:0000256" key="4">
    <source>
        <dbReference type="ARBA" id="ARBA00022692"/>
    </source>
</evidence>
<dbReference type="PANTHER" id="PTHR34584">
    <property type="entry name" value="NA(+)/H(+) ANTIPORTER SUBUNIT E1"/>
    <property type="match status" value="1"/>
</dbReference>
<reference evidence="8 9" key="1">
    <citation type="submission" date="2016-10" db="EMBL/GenBank/DDBJ databases">
        <authorList>
            <person name="de Groot N.N."/>
        </authorList>
    </citation>
    <scope>NUCLEOTIDE SEQUENCE [LARGE SCALE GENOMIC DNA]</scope>
    <source>
        <strain evidence="8 9">CGMCC 1.6291</strain>
    </source>
</reference>
<dbReference type="GO" id="GO:0005886">
    <property type="term" value="C:plasma membrane"/>
    <property type="evidence" value="ECO:0007669"/>
    <property type="project" value="UniProtKB-SubCell"/>
</dbReference>
<keyword evidence="4 7" id="KW-0812">Transmembrane</keyword>
<evidence type="ECO:0000256" key="2">
    <source>
        <dbReference type="ARBA" id="ARBA00006228"/>
    </source>
</evidence>
<evidence type="ECO:0000256" key="3">
    <source>
        <dbReference type="ARBA" id="ARBA00022475"/>
    </source>
</evidence>
<sequence>MRLFIWNILLGFVWVTLTGNFTGSGFLAGFIFGYVVLVFVCRVSGSMTGYTRKIPQVIGFTLFYIWELILSNMRVAYEVLTPSHGMRPGVIGLPLDARSDAAITILANLISMTPGTLSIDVSSDNRMLFIHAMHIDDEDALRADLKDLERRVIELLS</sequence>
<gene>
    <name evidence="8" type="ORF">SAMN04488052_103181</name>
</gene>
<dbReference type="InterPro" id="IPR002758">
    <property type="entry name" value="Cation_antiport_E"/>
</dbReference>
<dbReference type="GO" id="GO:0008324">
    <property type="term" value="F:monoatomic cation transmembrane transporter activity"/>
    <property type="evidence" value="ECO:0007669"/>
    <property type="project" value="InterPro"/>
</dbReference>
<comment type="subcellular location">
    <subcellularLocation>
        <location evidence="1">Cell membrane</location>
        <topology evidence="1">Multi-pass membrane protein</topology>
    </subcellularLocation>
</comment>
<keyword evidence="3" id="KW-1003">Cell membrane</keyword>
<evidence type="ECO:0000256" key="5">
    <source>
        <dbReference type="ARBA" id="ARBA00022989"/>
    </source>
</evidence>
<evidence type="ECO:0000313" key="9">
    <source>
        <dbReference type="Proteomes" id="UP000199657"/>
    </source>
</evidence>
<dbReference type="AlphaFoldDB" id="A0A1H8SSU7"/>
<dbReference type="PANTHER" id="PTHR34584:SF1">
    <property type="entry name" value="NA(+)_H(+) ANTIPORTER SUBUNIT E1"/>
    <property type="match status" value="1"/>
</dbReference>
<comment type="similarity">
    <text evidence="2">Belongs to the CPA3 antiporters (TC 2.A.63) subunit E family.</text>
</comment>
<proteinExistence type="inferred from homology"/>
<dbReference type="OrthoDB" id="9807187at2"/>
<keyword evidence="5 7" id="KW-1133">Transmembrane helix</keyword>
<dbReference type="EMBL" id="FOEG01000003">
    <property type="protein sequence ID" value="SEO81830.1"/>
    <property type="molecule type" value="Genomic_DNA"/>
</dbReference>
<name>A0A1H8SSU7_9GAMM</name>
<dbReference type="PIRSF" id="PIRSF019239">
    <property type="entry name" value="MrpE"/>
    <property type="match status" value="1"/>
</dbReference>
<feature type="transmembrane region" description="Helical" evidence="7">
    <location>
        <begin position="28"/>
        <end position="45"/>
    </location>
</feature>
<keyword evidence="6 7" id="KW-0472">Membrane</keyword>